<keyword evidence="2" id="KW-1185">Reference proteome</keyword>
<feature type="non-terminal residue" evidence="1">
    <location>
        <position position="77"/>
    </location>
</feature>
<dbReference type="Proteomes" id="UP000008311">
    <property type="component" value="Unassembled WGS sequence"/>
</dbReference>
<gene>
    <name evidence="1" type="ORF">RCOM_2019370</name>
</gene>
<sequence length="77" mass="8661">MEMDLDNGKWTIDSEGVESGGVEMHLFSLWCVPSENAIELPEITGIGFRIHQVSGWLFRPLKQAILKDTGWGNLEET</sequence>
<evidence type="ECO:0000313" key="1">
    <source>
        <dbReference type="EMBL" id="EEF26918.1"/>
    </source>
</evidence>
<protein>
    <submittedName>
        <fullName evidence="1">Uncharacterized protein</fullName>
    </submittedName>
</protein>
<accession>B9TB45</accession>
<reference evidence="2" key="1">
    <citation type="journal article" date="2010" name="Nat. Biotechnol.">
        <title>Draft genome sequence of the oilseed species Ricinus communis.</title>
        <authorList>
            <person name="Chan A.P."/>
            <person name="Crabtree J."/>
            <person name="Zhao Q."/>
            <person name="Lorenzi H."/>
            <person name="Orvis J."/>
            <person name="Puiu D."/>
            <person name="Melake-Berhan A."/>
            <person name="Jones K.M."/>
            <person name="Redman J."/>
            <person name="Chen G."/>
            <person name="Cahoon E.B."/>
            <person name="Gedil M."/>
            <person name="Stanke M."/>
            <person name="Haas B.J."/>
            <person name="Wortman J.R."/>
            <person name="Fraser-Liggett C.M."/>
            <person name="Ravel J."/>
            <person name="Rabinowicz P.D."/>
        </authorList>
    </citation>
    <scope>NUCLEOTIDE SEQUENCE [LARGE SCALE GENOMIC DNA]</scope>
    <source>
        <strain evidence="2">cv. Hale</strain>
    </source>
</reference>
<proteinExistence type="predicted"/>
<dbReference type="EMBL" id="EQ976182">
    <property type="protein sequence ID" value="EEF26918.1"/>
    <property type="molecule type" value="Genomic_DNA"/>
</dbReference>
<name>B9TB45_RICCO</name>
<organism evidence="1 2">
    <name type="scientific">Ricinus communis</name>
    <name type="common">Castor bean</name>
    <dbReference type="NCBI Taxonomy" id="3988"/>
    <lineage>
        <taxon>Eukaryota</taxon>
        <taxon>Viridiplantae</taxon>
        <taxon>Streptophyta</taxon>
        <taxon>Embryophyta</taxon>
        <taxon>Tracheophyta</taxon>
        <taxon>Spermatophyta</taxon>
        <taxon>Magnoliopsida</taxon>
        <taxon>eudicotyledons</taxon>
        <taxon>Gunneridae</taxon>
        <taxon>Pentapetalae</taxon>
        <taxon>rosids</taxon>
        <taxon>fabids</taxon>
        <taxon>Malpighiales</taxon>
        <taxon>Euphorbiaceae</taxon>
        <taxon>Acalyphoideae</taxon>
        <taxon>Acalypheae</taxon>
        <taxon>Ricinus</taxon>
    </lineage>
</organism>
<dbReference type="AlphaFoldDB" id="B9TB45"/>
<dbReference type="InParanoid" id="B9TB45"/>
<evidence type="ECO:0000313" key="2">
    <source>
        <dbReference type="Proteomes" id="UP000008311"/>
    </source>
</evidence>